<dbReference type="Pfam" id="PF00266">
    <property type="entry name" value="Aminotran_5"/>
    <property type="match status" value="1"/>
</dbReference>
<evidence type="ECO:0000259" key="6">
    <source>
        <dbReference type="Pfam" id="PF00266"/>
    </source>
</evidence>
<protein>
    <submittedName>
        <fullName evidence="7">Aminotransferase</fullName>
    </submittedName>
</protein>
<keyword evidence="3 5" id="KW-0663">Pyridoxal phosphate</keyword>
<feature type="binding site" evidence="4">
    <location>
        <position position="348"/>
    </location>
    <ligand>
        <name>substrate</name>
    </ligand>
</feature>
<sequence length="375" mass="40603">MKLPHSDIDPDGLLEYSVVFTDRSLNHMSARFVSVMEETLSILRSTYNAKTAVLVPGGGSYGMESVARQFAGGKRCLIVRNGQFSYRWSQILDTGQIPAEHEVLKARPAGGDVDAGFAPAPIEEVVETIHRQRTELVFAPHVETASGVLLSDDYMRRIADAVHEVGGLFVLDCVASGPLWVDMDDIGVDILLSAPQKGWSGTPCAGYIMFGERARTAIEDTTSSSFALDLKKWMTICEGYAEGKHGYHATMPTDSITHNLTLMQEAVEFGLPQLRERQIELGTKVRELLSSRGYSSVAAEGWQSPTVVVVQAERPAAEVVAAFAQAGVQVAGGVPLMVDEPEDFQAFRIGLFGLDKWADADAAAARLEAALDQVA</sequence>
<proteinExistence type="inferred from homology"/>
<evidence type="ECO:0000313" key="7">
    <source>
        <dbReference type="EMBL" id="PMB96920.1"/>
    </source>
</evidence>
<dbReference type="AlphaFoldDB" id="A0A2N6PE24"/>
<comment type="caution">
    <text evidence="7">The sequence shown here is derived from an EMBL/GenBank/DDBJ whole genome shotgun (WGS) entry which is preliminary data.</text>
</comment>
<keyword evidence="7" id="KW-0808">Transferase</keyword>
<dbReference type="EMBL" id="PNFZ01000013">
    <property type="protein sequence ID" value="PMB96920.1"/>
    <property type="molecule type" value="Genomic_DNA"/>
</dbReference>
<dbReference type="GO" id="GO:0004760">
    <property type="term" value="F:L-serine-pyruvate transaminase activity"/>
    <property type="evidence" value="ECO:0007669"/>
    <property type="project" value="TreeGrafter"/>
</dbReference>
<dbReference type="PIRSF" id="PIRSF000524">
    <property type="entry name" value="SPT"/>
    <property type="match status" value="1"/>
</dbReference>
<organism evidence="7 8">
    <name type="scientific">Brevibacterium luteolum</name>
    <dbReference type="NCBI Taxonomy" id="199591"/>
    <lineage>
        <taxon>Bacteria</taxon>
        <taxon>Bacillati</taxon>
        <taxon>Actinomycetota</taxon>
        <taxon>Actinomycetes</taxon>
        <taxon>Micrococcales</taxon>
        <taxon>Brevibacteriaceae</taxon>
        <taxon>Brevibacterium</taxon>
    </lineage>
</organism>
<evidence type="ECO:0000256" key="3">
    <source>
        <dbReference type="ARBA" id="ARBA00022898"/>
    </source>
</evidence>
<dbReference type="SUPFAM" id="SSF53383">
    <property type="entry name" value="PLP-dependent transferases"/>
    <property type="match status" value="1"/>
</dbReference>
<feature type="domain" description="Aminotransferase class V" evidence="6">
    <location>
        <begin position="22"/>
        <end position="333"/>
    </location>
</feature>
<dbReference type="RefSeq" id="WP_102163243.1">
    <property type="nucleotide sequence ID" value="NZ_PNFZ01000013.1"/>
</dbReference>
<dbReference type="OrthoDB" id="9766472at2"/>
<feature type="modified residue" description="N6-(pyridoxal phosphate)lysine" evidence="5">
    <location>
        <position position="197"/>
    </location>
</feature>
<evidence type="ECO:0000256" key="4">
    <source>
        <dbReference type="PIRSR" id="PIRSR000524-1"/>
    </source>
</evidence>
<accession>A0A2N6PE24</accession>
<keyword evidence="7" id="KW-0032">Aminotransferase</keyword>
<evidence type="ECO:0000256" key="2">
    <source>
        <dbReference type="ARBA" id="ARBA00009236"/>
    </source>
</evidence>
<dbReference type="Gene3D" id="3.40.640.10">
    <property type="entry name" value="Type I PLP-dependent aspartate aminotransferase-like (Major domain)"/>
    <property type="match status" value="1"/>
</dbReference>
<dbReference type="InterPro" id="IPR000192">
    <property type="entry name" value="Aminotrans_V_dom"/>
</dbReference>
<evidence type="ECO:0000313" key="8">
    <source>
        <dbReference type="Proteomes" id="UP000235703"/>
    </source>
</evidence>
<dbReference type="InterPro" id="IPR015424">
    <property type="entry name" value="PyrdxlP-dep_Trfase"/>
</dbReference>
<dbReference type="Proteomes" id="UP000235703">
    <property type="component" value="Unassembled WGS sequence"/>
</dbReference>
<dbReference type="InterPro" id="IPR015421">
    <property type="entry name" value="PyrdxlP-dep_Trfase_major"/>
</dbReference>
<evidence type="ECO:0000256" key="5">
    <source>
        <dbReference type="PIRSR" id="PIRSR000524-50"/>
    </source>
</evidence>
<reference evidence="7 8" key="1">
    <citation type="submission" date="2017-09" db="EMBL/GenBank/DDBJ databases">
        <title>Bacterial strain isolated from the female urinary microbiota.</title>
        <authorList>
            <person name="Thomas-White K."/>
            <person name="Kumar N."/>
            <person name="Forster S."/>
            <person name="Putonti C."/>
            <person name="Lawley T."/>
            <person name="Wolfe A.J."/>
        </authorList>
    </citation>
    <scope>NUCLEOTIDE SEQUENCE [LARGE SCALE GENOMIC DNA]</scope>
    <source>
        <strain evidence="7 8">UMB0680</strain>
    </source>
</reference>
<dbReference type="InterPro" id="IPR015422">
    <property type="entry name" value="PyrdxlP-dep_Trfase_small"/>
</dbReference>
<comment type="similarity">
    <text evidence="2">Belongs to the class-V pyridoxal-phosphate-dependent aminotransferase family.</text>
</comment>
<comment type="cofactor">
    <cofactor evidence="1 5">
        <name>pyridoxal 5'-phosphate</name>
        <dbReference type="ChEBI" id="CHEBI:597326"/>
    </cofactor>
</comment>
<dbReference type="GO" id="GO:0019265">
    <property type="term" value="P:glycine biosynthetic process, by transamination of glyoxylate"/>
    <property type="evidence" value="ECO:0007669"/>
    <property type="project" value="TreeGrafter"/>
</dbReference>
<keyword evidence="8" id="KW-1185">Reference proteome</keyword>
<gene>
    <name evidence="7" type="ORF">CJ198_14110</name>
</gene>
<dbReference type="PANTHER" id="PTHR21152:SF40">
    <property type="entry name" value="ALANINE--GLYOXYLATE AMINOTRANSFERASE"/>
    <property type="match status" value="1"/>
</dbReference>
<dbReference type="PANTHER" id="PTHR21152">
    <property type="entry name" value="AMINOTRANSFERASE CLASS V"/>
    <property type="match status" value="1"/>
</dbReference>
<dbReference type="GO" id="GO:0008453">
    <property type="term" value="F:alanine-glyoxylate transaminase activity"/>
    <property type="evidence" value="ECO:0007669"/>
    <property type="project" value="TreeGrafter"/>
</dbReference>
<evidence type="ECO:0000256" key="1">
    <source>
        <dbReference type="ARBA" id="ARBA00001933"/>
    </source>
</evidence>
<dbReference type="Gene3D" id="3.90.1150.10">
    <property type="entry name" value="Aspartate Aminotransferase, domain 1"/>
    <property type="match status" value="1"/>
</dbReference>
<name>A0A2N6PE24_9MICO</name>
<dbReference type="InterPro" id="IPR024169">
    <property type="entry name" value="SP_NH2Trfase/AEP_transaminase"/>
</dbReference>